<organism evidence="1 2">
    <name type="scientific">Candidatus Faecenecus gallistercoris</name>
    <dbReference type="NCBI Taxonomy" id="2840793"/>
    <lineage>
        <taxon>Bacteria</taxon>
        <taxon>Bacillati</taxon>
        <taxon>Bacillota</taxon>
        <taxon>Bacillota incertae sedis</taxon>
        <taxon>Candidatus Faecenecus</taxon>
    </lineage>
</organism>
<dbReference type="EMBL" id="DVFU01000028">
    <property type="protein sequence ID" value="HIQ64372.1"/>
    <property type="molecule type" value="Genomic_DNA"/>
</dbReference>
<dbReference type="AlphaFoldDB" id="A0A9D1CK31"/>
<reference evidence="1" key="1">
    <citation type="submission" date="2020-10" db="EMBL/GenBank/DDBJ databases">
        <authorList>
            <person name="Gilroy R."/>
        </authorList>
    </citation>
    <scope>NUCLEOTIDE SEQUENCE</scope>
    <source>
        <strain evidence="1">CHK165-10780</strain>
    </source>
</reference>
<evidence type="ECO:0000313" key="2">
    <source>
        <dbReference type="Proteomes" id="UP000886725"/>
    </source>
</evidence>
<proteinExistence type="predicted"/>
<evidence type="ECO:0000313" key="1">
    <source>
        <dbReference type="EMBL" id="HIQ64372.1"/>
    </source>
</evidence>
<gene>
    <name evidence="1" type="ORF">IAC85_01395</name>
</gene>
<sequence>MSQFTDIMKGNASWLAHGIAVCQDDFELLGHEYQELLDLRVQYEENTDFRKELGRQIVAKVDYIDSVCREISKRMNLMKQDYRSPEVLTDPIVALQGIQSVANQSGEETYQLKTFPVILSSKKGSKGEITILASQEVFEHLGNRKNYCIDDFAMLIGDCVNVSKSILFVAKDCNDLELFQAIPDRKIGSHPPVRFSTVNTIGTLWGFCFDDALSDATQMFTRYTEKNGCDIHGIKPDELAEKMQKTNSNVLVKKL</sequence>
<comment type="caution">
    <text evidence="1">The sequence shown here is derived from an EMBL/GenBank/DDBJ whole genome shotgun (WGS) entry which is preliminary data.</text>
</comment>
<name>A0A9D1CK31_9FIRM</name>
<protein>
    <submittedName>
        <fullName evidence="1">Uncharacterized protein</fullName>
    </submittedName>
</protein>
<reference evidence="1" key="2">
    <citation type="journal article" date="2021" name="PeerJ">
        <title>Extensive microbial diversity within the chicken gut microbiome revealed by metagenomics and culture.</title>
        <authorList>
            <person name="Gilroy R."/>
            <person name="Ravi A."/>
            <person name="Getino M."/>
            <person name="Pursley I."/>
            <person name="Horton D.L."/>
            <person name="Alikhan N.F."/>
            <person name="Baker D."/>
            <person name="Gharbi K."/>
            <person name="Hall N."/>
            <person name="Watson M."/>
            <person name="Adriaenssens E.M."/>
            <person name="Foster-Nyarko E."/>
            <person name="Jarju S."/>
            <person name="Secka A."/>
            <person name="Antonio M."/>
            <person name="Oren A."/>
            <person name="Chaudhuri R.R."/>
            <person name="La Ragione R."/>
            <person name="Hildebrand F."/>
            <person name="Pallen M.J."/>
        </authorList>
    </citation>
    <scope>NUCLEOTIDE SEQUENCE</scope>
    <source>
        <strain evidence="1">CHK165-10780</strain>
    </source>
</reference>
<dbReference type="Proteomes" id="UP000886725">
    <property type="component" value="Unassembled WGS sequence"/>
</dbReference>
<accession>A0A9D1CK31</accession>